<name>A0ACC7N4G6_9BURK</name>
<accession>A0ACC7N4G6</accession>
<reference evidence="1 2" key="1">
    <citation type="journal article" date="2024" name="Chem. Sci.">
        <title>Discovery of megapolipeptins by genome mining of a Burkholderiales bacteria collection.</title>
        <authorList>
            <person name="Paulo B.S."/>
            <person name="Recchia M.J.J."/>
            <person name="Lee S."/>
            <person name="Fergusson C.H."/>
            <person name="Romanowski S.B."/>
            <person name="Hernandez A."/>
            <person name="Krull N."/>
            <person name="Liu D.Y."/>
            <person name="Cavanagh H."/>
            <person name="Bos A."/>
            <person name="Gray C.A."/>
            <person name="Murphy B.T."/>
            <person name="Linington R.G."/>
            <person name="Eustaquio A.S."/>
        </authorList>
    </citation>
    <scope>NUCLEOTIDE SEQUENCE [LARGE SCALE GENOMIC DNA]</scope>
    <source>
        <strain evidence="1 2">RL18-126-BIB-B</strain>
    </source>
</reference>
<keyword evidence="2" id="KW-1185">Reference proteome</keyword>
<sequence>MRKSLLIAALSACLPMFAVDGEGAALPPTDAAPSSTEPVQPVDTGNAAGGASQDAQSPAVTSAADASATASAEVAQAGESASGAPLQPALSTSLETEAGNVGTQATGVAAGEAGNGQLPPTGASTAAELPADGAPLVPNADASPAASGPASATASSVQIAPLDVGTEADQPATAHPAHSFADRIHSLAFTLAGSGDSMLSRMGYEITKLVAELKSVL</sequence>
<evidence type="ECO:0000313" key="2">
    <source>
        <dbReference type="Proteomes" id="UP001629235"/>
    </source>
</evidence>
<dbReference type="Proteomes" id="UP001629235">
    <property type="component" value="Unassembled WGS sequence"/>
</dbReference>
<comment type="caution">
    <text evidence="1">The sequence shown here is derived from an EMBL/GenBank/DDBJ whole genome shotgun (WGS) entry which is preliminary data.</text>
</comment>
<protein>
    <submittedName>
        <fullName evidence="1">Uncharacterized protein</fullName>
    </submittedName>
</protein>
<evidence type="ECO:0000313" key="1">
    <source>
        <dbReference type="EMBL" id="MFM0101985.1"/>
    </source>
</evidence>
<gene>
    <name evidence="1" type="ORF">PQR01_00355</name>
</gene>
<dbReference type="EMBL" id="JAQQDW010000001">
    <property type="protein sequence ID" value="MFM0101985.1"/>
    <property type="molecule type" value="Genomic_DNA"/>
</dbReference>
<proteinExistence type="predicted"/>
<organism evidence="1 2">
    <name type="scientific">Paraburkholderia rhynchosiae</name>
    <dbReference type="NCBI Taxonomy" id="487049"/>
    <lineage>
        <taxon>Bacteria</taxon>
        <taxon>Pseudomonadati</taxon>
        <taxon>Pseudomonadota</taxon>
        <taxon>Betaproteobacteria</taxon>
        <taxon>Burkholderiales</taxon>
        <taxon>Burkholderiaceae</taxon>
        <taxon>Paraburkholderia</taxon>
    </lineage>
</organism>